<dbReference type="OrthoDB" id="9785345at2"/>
<keyword evidence="1" id="KW-0732">Signal</keyword>
<comment type="caution">
    <text evidence="3">The sequence shown here is derived from an EMBL/GenBank/DDBJ whole genome shotgun (WGS) entry which is preliminary data.</text>
</comment>
<dbReference type="Pfam" id="PF07486">
    <property type="entry name" value="Hydrolase_2"/>
    <property type="match status" value="1"/>
</dbReference>
<dbReference type="InterPro" id="IPR042047">
    <property type="entry name" value="SleB_dom1"/>
</dbReference>
<name>A0A316GAI4_9RHOB</name>
<proteinExistence type="predicted"/>
<feature type="chain" id="PRO_5016385211" evidence="1">
    <location>
        <begin position="25"/>
        <end position="226"/>
    </location>
</feature>
<keyword evidence="3" id="KW-0378">Hydrolase</keyword>
<protein>
    <submittedName>
        <fullName evidence="3">Cell wall hydrolase</fullName>
    </submittedName>
</protein>
<feature type="domain" description="Cell wall hydrolase SleB" evidence="2">
    <location>
        <begin position="108"/>
        <end position="217"/>
    </location>
</feature>
<gene>
    <name evidence="3" type="ORF">C8D95_103263</name>
</gene>
<evidence type="ECO:0000313" key="3">
    <source>
        <dbReference type="EMBL" id="PWK57026.1"/>
    </source>
</evidence>
<evidence type="ECO:0000313" key="4">
    <source>
        <dbReference type="Proteomes" id="UP000245390"/>
    </source>
</evidence>
<evidence type="ECO:0000259" key="2">
    <source>
        <dbReference type="Pfam" id="PF07486"/>
    </source>
</evidence>
<dbReference type="Gene3D" id="1.10.10.2520">
    <property type="entry name" value="Cell wall hydrolase SleB, domain 1"/>
    <property type="match status" value="1"/>
</dbReference>
<dbReference type="EMBL" id="QGGV01000003">
    <property type="protein sequence ID" value="PWK57026.1"/>
    <property type="molecule type" value="Genomic_DNA"/>
</dbReference>
<dbReference type="InterPro" id="IPR011105">
    <property type="entry name" value="Cell_wall_hydrolase_SleB"/>
</dbReference>
<dbReference type="AlphaFoldDB" id="A0A316GAI4"/>
<sequence length="226" mass="24574">MYGNAVRALIVSASLVLCCGAALADVTLGSSNNSQAGIDDRLSSLLDAENRTVSDVQRRGLGRLIQSPAATPGDTGYYSRARLDAMPAVSGGPEWRCLSEALYFEARGETVRGIFGVAEVILNRVDDPRYPNSVCGVVNQGTGEKFRCQFTYTCDGRPEVIREKKAFALVGKVAKIMLGESERPLTDGATHYHTKSVRPKWARAFPMTAAIGFHKFYRQSDAFASR</sequence>
<dbReference type="Proteomes" id="UP000245390">
    <property type="component" value="Unassembled WGS sequence"/>
</dbReference>
<dbReference type="KEGG" id="salo:EF888_09520"/>
<feature type="signal peptide" evidence="1">
    <location>
        <begin position="1"/>
        <end position="24"/>
    </location>
</feature>
<accession>A0A316GAI4</accession>
<evidence type="ECO:0000256" key="1">
    <source>
        <dbReference type="SAM" id="SignalP"/>
    </source>
</evidence>
<organism evidence="3 4">
    <name type="scientific">Silicimonas algicola</name>
    <dbReference type="NCBI Taxonomy" id="1826607"/>
    <lineage>
        <taxon>Bacteria</taxon>
        <taxon>Pseudomonadati</taxon>
        <taxon>Pseudomonadota</taxon>
        <taxon>Alphaproteobacteria</taxon>
        <taxon>Rhodobacterales</taxon>
        <taxon>Paracoccaceae</taxon>
    </lineage>
</organism>
<keyword evidence="4" id="KW-1185">Reference proteome</keyword>
<dbReference type="RefSeq" id="WP_109758776.1">
    <property type="nucleotide sequence ID" value="NZ_CP034588.1"/>
</dbReference>
<reference evidence="3 4" key="1">
    <citation type="submission" date="2018-05" db="EMBL/GenBank/DDBJ databases">
        <title>Genomic Encyclopedia of Type Strains, Phase IV (KMG-IV): sequencing the most valuable type-strain genomes for metagenomic binning, comparative biology and taxonomic classification.</title>
        <authorList>
            <person name="Goeker M."/>
        </authorList>
    </citation>
    <scope>NUCLEOTIDE SEQUENCE [LARGE SCALE GENOMIC DNA]</scope>
    <source>
        <strain evidence="3 4">DSM 103371</strain>
    </source>
</reference>
<dbReference type="GO" id="GO:0016787">
    <property type="term" value="F:hydrolase activity"/>
    <property type="evidence" value="ECO:0007669"/>
    <property type="project" value="UniProtKB-KW"/>
</dbReference>